<gene>
    <name evidence="1" type="ORF">H4R21_004631</name>
</gene>
<proteinExistence type="predicted"/>
<keyword evidence="2" id="KW-1185">Reference proteome</keyword>
<reference evidence="1" key="1">
    <citation type="submission" date="2022-07" db="EMBL/GenBank/DDBJ databases">
        <title>Phylogenomic reconstructions and comparative analyses of Kickxellomycotina fungi.</title>
        <authorList>
            <person name="Reynolds N.K."/>
            <person name="Stajich J.E."/>
            <person name="Barry K."/>
            <person name="Grigoriev I.V."/>
            <person name="Crous P."/>
            <person name="Smith M.E."/>
        </authorList>
    </citation>
    <scope>NUCLEOTIDE SEQUENCE</scope>
    <source>
        <strain evidence="1">BCRC 34780</strain>
    </source>
</reference>
<protein>
    <submittedName>
        <fullName evidence="1">Uncharacterized protein</fullName>
    </submittedName>
</protein>
<accession>A0ACC1KX39</accession>
<name>A0ACC1KX39_9FUNG</name>
<feature type="non-terminal residue" evidence="1">
    <location>
        <position position="831"/>
    </location>
</feature>
<evidence type="ECO:0000313" key="1">
    <source>
        <dbReference type="EMBL" id="KAJ2796642.1"/>
    </source>
</evidence>
<evidence type="ECO:0000313" key="2">
    <source>
        <dbReference type="Proteomes" id="UP001140087"/>
    </source>
</evidence>
<organism evidence="1 2">
    <name type="scientific">Coemansia helicoidea</name>
    <dbReference type="NCBI Taxonomy" id="1286919"/>
    <lineage>
        <taxon>Eukaryota</taxon>
        <taxon>Fungi</taxon>
        <taxon>Fungi incertae sedis</taxon>
        <taxon>Zoopagomycota</taxon>
        <taxon>Kickxellomycotina</taxon>
        <taxon>Kickxellomycetes</taxon>
        <taxon>Kickxellales</taxon>
        <taxon>Kickxellaceae</taxon>
        <taxon>Coemansia</taxon>
    </lineage>
</organism>
<feature type="non-terminal residue" evidence="1">
    <location>
        <position position="1"/>
    </location>
</feature>
<dbReference type="EMBL" id="JANBUN010001812">
    <property type="protein sequence ID" value="KAJ2796642.1"/>
    <property type="molecule type" value="Genomic_DNA"/>
</dbReference>
<dbReference type="Proteomes" id="UP001140087">
    <property type="component" value="Unassembled WGS sequence"/>
</dbReference>
<sequence length="831" mass="87326">YSNYESYLPAMIVDANVAAQEAAMGAAIAYVQYAPQPTRRREELVAGVMGKGLAATKASTRTSSVELLLMLSEVDTPGPVVAGLLEGFDAKQPKAVAATVTAIRDIVHAFGIGSLGLKPLLKALAKPFAHRDNSVRAEAQQLAVELYRWVGQAIVPSLQDLPPVLLKELEAQFAATAGDPRPKQTRLLRSQQQQEEEVDPAPRSSGAAAAQSDDSGAAAEAPAGMDAWDLADAVDITDKLPSDFYALIASSKWKERKEAAEQLHAVLAKTVRLKMTAGTGDVVQELGKKISDININVATLVIQCLGLIAAALRQAFGPFVQSTLPALVERSKERKQAVVDAIRATEDEYFAAAGHDLHAFSDHYLAGATHKNPQVRAESHHLLQRCFAVVPTRPPRSGVQRFAEQLKAGLDDGDAGVREAATEGLGTLSKLVAERDAAALLEGIDKIKMDKISEYAERATVRARAAPKPAAPKPAAPRPGQGRPAPPQRTQRPAPAAPAPAAAAAPGVGANMPPHLRKKLDASAQAAALKKAQREGREPDAPAPAVQPPPQQAPAVRRPAPPPRKAAPVAAPAAGAPRGKAADGVGREAVRMRYGGEDDLDAVIAEALPAPMLAAAGSAQWKERVEAMDQLLAFLQDEAARGAGVHAELVVRALARRPGWRESNFQVTGRAFQIIAWMAAAGAVEFTAGAAALCVGALVDKLGDIKLKTAAGDALVAIAERFSLRMVVTMALEPIGAQKSPKVVADCLAWLDAQLVAFGVAGLPLRPMVAMVRAAGLQSSNAQTRARAVALVGTLRRGVGPGVMDLLDDLNAQLVQLLEAEFDRVAAQPLP</sequence>
<comment type="caution">
    <text evidence="1">The sequence shown here is derived from an EMBL/GenBank/DDBJ whole genome shotgun (WGS) entry which is preliminary data.</text>
</comment>